<dbReference type="Proteomes" id="UP000192582">
    <property type="component" value="Unassembled WGS sequence"/>
</dbReference>
<name>A0A1W1VUU0_9DEIO</name>
<evidence type="ECO:0000313" key="1">
    <source>
        <dbReference type="EMBL" id="SMB97033.1"/>
    </source>
</evidence>
<gene>
    <name evidence="1" type="ORF">SAMN00790413_06304</name>
</gene>
<dbReference type="AlphaFoldDB" id="A0A1W1VUU0"/>
<dbReference type="RefSeq" id="WP_084051149.1">
    <property type="nucleotide sequence ID" value="NZ_FWWU01000010.1"/>
</dbReference>
<protein>
    <submittedName>
        <fullName evidence="1">Uncharacterized protein</fullName>
    </submittedName>
</protein>
<sequence>MALLCGSALAQGVPGTSKAFSTSAFCRSYRWTSLDNKDGPGHATTPRGDTTRFGDVVLVAHASPGPASKVISMALPVRQADLRHLSEDA</sequence>
<evidence type="ECO:0000313" key="2">
    <source>
        <dbReference type="Proteomes" id="UP000192582"/>
    </source>
</evidence>
<keyword evidence="2" id="KW-1185">Reference proteome</keyword>
<dbReference type="EMBL" id="FWWU01000010">
    <property type="protein sequence ID" value="SMB97033.1"/>
    <property type="molecule type" value="Genomic_DNA"/>
</dbReference>
<proteinExistence type="predicted"/>
<organism evidence="1 2">
    <name type="scientific">Deinococcus hopiensis KR-140</name>
    <dbReference type="NCBI Taxonomy" id="695939"/>
    <lineage>
        <taxon>Bacteria</taxon>
        <taxon>Thermotogati</taxon>
        <taxon>Deinococcota</taxon>
        <taxon>Deinococci</taxon>
        <taxon>Deinococcales</taxon>
        <taxon>Deinococcaceae</taxon>
        <taxon>Deinococcus</taxon>
    </lineage>
</organism>
<reference evidence="1 2" key="1">
    <citation type="submission" date="2017-04" db="EMBL/GenBank/DDBJ databases">
        <authorList>
            <person name="Afonso C.L."/>
            <person name="Miller P.J."/>
            <person name="Scott M.A."/>
            <person name="Spackman E."/>
            <person name="Goraichik I."/>
            <person name="Dimitrov K.M."/>
            <person name="Suarez D.L."/>
            <person name="Swayne D.E."/>
        </authorList>
    </citation>
    <scope>NUCLEOTIDE SEQUENCE [LARGE SCALE GENOMIC DNA]</scope>
    <source>
        <strain evidence="1 2">KR-140</strain>
    </source>
</reference>
<accession>A0A1W1VUU0</accession>